<evidence type="ECO:0000256" key="4">
    <source>
        <dbReference type="PROSITE-ProRule" id="PRU00433"/>
    </source>
</evidence>
<dbReference type="InterPro" id="IPR036909">
    <property type="entry name" value="Cyt_c-like_dom_sf"/>
</dbReference>
<dbReference type="EMBL" id="JAUCGM010000017">
    <property type="protein sequence ID" value="MDM8561886.1"/>
    <property type="molecule type" value="Genomic_DNA"/>
</dbReference>
<evidence type="ECO:0000313" key="7">
    <source>
        <dbReference type="Proteomes" id="UP001171945"/>
    </source>
</evidence>
<evidence type="ECO:0000256" key="1">
    <source>
        <dbReference type="ARBA" id="ARBA00022617"/>
    </source>
</evidence>
<dbReference type="PANTHER" id="PTHR35008">
    <property type="entry name" value="BLL4482 PROTEIN-RELATED"/>
    <property type="match status" value="1"/>
</dbReference>
<reference evidence="6" key="1">
    <citation type="submission" date="2023-06" db="EMBL/GenBank/DDBJ databases">
        <title>Uncultivated large filamentous bacteria from sulfidic sediments reveal new species and different genomic features in energy metabolism and defense.</title>
        <authorList>
            <person name="Fonseca A."/>
        </authorList>
    </citation>
    <scope>NUCLEOTIDE SEQUENCE</scope>
    <source>
        <strain evidence="6">HSG4</strain>
    </source>
</reference>
<feature type="domain" description="Cytochrome c" evidence="5">
    <location>
        <begin position="145"/>
        <end position="233"/>
    </location>
</feature>
<gene>
    <name evidence="6" type="ORF">QUF54_00865</name>
</gene>
<keyword evidence="3 4" id="KW-0408">Iron</keyword>
<dbReference type="Pfam" id="PF21342">
    <property type="entry name" value="SoxA-TsdA_cyt-c"/>
    <property type="match status" value="1"/>
</dbReference>
<keyword evidence="7" id="KW-1185">Reference proteome</keyword>
<evidence type="ECO:0000256" key="3">
    <source>
        <dbReference type="ARBA" id="ARBA00023004"/>
    </source>
</evidence>
<evidence type="ECO:0000313" key="6">
    <source>
        <dbReference type="EMBL" id="MDM8561886.1"/>
    </source>
</evidence>
<dbReference type="InterPro" id="IPR051459">
    <property type="entry name" value="Cytochrome_c-type_DH"/>
</dbReference>
<evidence type="ECO:0000259" key="5">
    <source>
        <dbReference type="PROSITE" id="PS51007"/>
    </source>
</evidence>
<dbReference type="Proteomes" id="UP001171945">
    <property type="component" value="Unassembled WGS sequence"/>
</dbReference>
<dbReference type="Pfam" id="PF13442">
    <property type="entry name" value="Cytochrome_CBB3"/>
    <property type="match status" value="1"/>
</dbReference>
<dbReference type="PANTHER" id="PTHR35008:SF9">
    <property type="entry name" value="CYTOCHROME C DOMAIN-CONTAINING PROTEIN"/>
    <property type="match status" value="1"/>
</dbReference>
<dbReference type="InterPro" id="IPR009056">
    <property type="entry name" value="Cyt_c-like_dom"/>
</dbReference>
<dbReference type="SUPFAM" id="SSF46626">
    <property type="entry name" value="Cytochrome c"/>
    <property type="match status" value="2"/>
</dbReference>
<accession>A0ABT7VSG2</accession>
<sequence>MPVVNPGEYFVPPYIEDIPENKYGELVKIGRNIFVNTQVYGKRYVGNGLNCSHCHLSEGRKANAAPLWGAYGIYPMYRIKNREVVTFQERIQDCFKYSLDGIAPTVDSPEVEALTAYAHWLSTGVPVGIVLPGRGFTAVNRSRTPSTENGEIIYKTQCAMCHGEDGLGYKHEDGSPGYMFPPLWGPDSFNRAAGMNKVKTAAQFIKANMPLGKGFTLTDNEAADVAFYMWIQSRPYDPRRSLIINIFMPPPGGGG</sequence>
<comment type="caution">
    <text evidence="6">The sequence shown here is derived from an EMBL/GenBank/DDBJ whole genome shotgun (WGS) entry which is preliminary data.</text>
</comment>
<protein>
    <submittedName>
        <fullName evidence="6">C-type cytochrome</fullName>
    </submittedName>
</protein>
<dbReference type="Gene3D" id="1.10.760.10">
    <property type="entry name" value="Cytochrome c-like domain"/>
    <property type="match status" value="2"/>
</dbReference>
<keyword evidence="1 4" id="KW-0349">Heme</keyword>
<evidence type="ECO:0000256" key="2">
    <source>
        <dbReference type="ARBA" id="ARBA00022723"/>
    </source>
</evidence>
<proteinExistence type="predicted"/>
<name>A0ABT7VSG2_9GAMM</name>
<organism evidence="6 7">
    <name type="scientific">Candidatus Marithioploca araucensis</name>
    <dbReference type="NCBI Taxonomy" id="70273"/>
    <lineage>
        <taxon>Bacteria</taxon>
        <taxon>Pseudomonadati</taxon>
        <taxon>Pseudomonadota</taxon>
        <taxon>Gammaproteobacteria</taxon>
        <taxon>Thiotrichales</taxon>
        <taxon>Thiotrichaceae</taxon>
        <taxon>Candidatus Marithioploca</taxon>
    </lineage>
</organism>
<keyword evidence="2 4" id="KW-0479">Metal-binding</keyword>
<dbReference type="PROSITE" id="PS51007">
    <property type="entry name" value="CYTC"/>
    <property type="match status" value="1"/>
</dbReference>